<gene>
    <name evidence="1" type="ORF">Pma05_44770</name>
</gene>
<name>A0ABQ4ETB2_9ACTN</name>
<organism evidence="1 2">
    <name type="scientific">Plantactinospora mayteni</name>
    <dbReference type="NCBI Taxonomy" id="566021"/>
    <lineage>
        <taxon>Bacteria</taxon>
        <taxon>Bacillati</taxon>
        <taxon>Actinomycetota</taxon>
        <taxon>Actinomycetes</taxon>
        <taxon>Micromonosporales</taxon>
        <taxon>Micromonosporaceae</taxon>
        <taxon>Plantactinospora</taxon>
    </lineage>
</organism>
<dbReference type="EMBL" id="BONX01000031">
    <property type="protein sequence ID" value="GIG97904.1"/>
    <property type="molecule type" value="Genomic_DNA"/>
</dbReference>
<comment type="caution">
    <text evidence="1">The sequence shown here is derived from an EMBL/GenBank/DDBJ whole genome shotgun (WGS) entry which is preliminary data.</text>
</comment>
<reference evidence="1 2" key="1">
    <citation type="submission" date="2021-01" db="EMBL/GenBank/DDBJ databases">
        <title>Whole genome shotgun sequence of Plantactinospora mayteni NBRC 109088.</title>
        <authorList>
            <person name="Komaki H."/>
            <person name="Tamura T."/>
        </authorList>
    </citation>
    <scope>NUCLEOTIDE SEQUENCE [LARGE SCALE GENOMIC DNA]</scope>
    <source>
        <strain evidence="1 2">NBRC 109088</strain>
    </source>
</reference>
<keyword evidence="2" id="KW-1185">Reference proteome</keyword>
<accession>A0ABQ4ETB2</accession>
<proteinExistence type="predicted"/>
<sequence length="63" mass="7349">MITTAGDSSEFVRTRSFVVPRQRRDRDPHHVGIRAQPCPQRSVARRIPTPTWLTKLYKCEEIT</sequence>
<evidence type="ECO:0000313" key="2">
    <source>
        <dbReference type="Proteomes" id="UP000621500"/>
    </source>
</evidence>
<evidence type="ECO:0000313" key="1">
    <source>
        <dbReference type="EMBL" id="GIG97904.1"/>
    </source>
</evidence>
<protein>
    <submittedName>
        <fullName evidence="1">Uncharacterized protein</fullName>
    </submittedName>
</protein>
<dbReference type="Proteomes" id="UP000621500">
    <property type="component" value="Unassembled WGS sequence"/>
</dbReference>